<feature type="transmembrane region" description="Helical" evidence="6">
    <location>
        <begin position="372"/>
        <end position="390"/>
    </location>
</feature>
<keyword evidence="4 6" id="KW-1133">Transmembrane helix</keyword>
<organism evidence="8 10">
    <name type="scientific">Aneurinibacillus migulanus</name>
    <name type="common">Bacillus migulanus</name>
    <dbReference type="NCBI Taxonomy" id="47500"/>
    <lineage>
        <taxon>Bacteria</taxon>
        <taxon>Bacillati</taxon>
        <taxon>Bacillota</taxon>
        <taxon>Bacilli</taxon>
        <taxon>Bacillales</taxon>
        <taxon>Paenibacillaceae</taxon>
        <taxon>Aneurinibacillus group</taxon>
        <taxon>Aneurinibacillus</taxon>
    </lineage>
</organism>
<name>A0A0D1XSK3_ANEMI</name>
<comment type="subcellular location">
    <subcellularLocation>
        <location evidence="1">Cell membrane</location>
        <topology evidence="1">Multi-pass membrane protein</topology>
    </subcellularLocation>
</comment>
<feature type="transmembrane region" description="Helical" evidence="6">
    <location>
        <begin position="165"/>
        <end position="187"/>
    </location>
</feature>
<feature type="domain" description="Major facilitator superfamily (MFS) profile" evidence="7">
    <location>
        <begin position="7"/>
        <end position="397"/>
    </location>
</feature>
<evidence type="ECO:0000313" key="8">
    <source>
        <dbReference type="EMBL" id="KON96864.1"/>
    </source>
</evidence>
<dbReference type="PATRIC" id="fig|47500.8.peg.5695"/>
<reference evidence="8 10" key="1">
    <citation type="submission" date="2015-07" db="EMBL/GenBank/DDBJ databases">
        <title>Fjat-14205 dsm 2895.</title>
        <authorList>
            <person name="Liu B."/>
            <person name="Wang J."/>
            <person name="Zhu Y."/>
            <person name="Liu G."/>
            <person name="Chen Q."/>
            <person name="Chen Z."/>
            <person name="Lan J."/>
            <person name="Che J."/>
            <person name="Ge C."/>
            <person name="Shi H."/>
            <person name="Pan Z."/>
            <person name="Liu X."/>
        </authorList>
    </citation>
    <scope>NUCLEOTIDE SEQUENCE [LARGE SCALE GENOMIC DNA]</scope>
    <source>
        <strain evidence="8 10">DSM 2895</strain>
    </source>
</reference>
<dbReference type="PROSITE" id="PS50850">
    <property type="entry name" value="MFS"/>
    <property type="match status" value="1"/>
</dbReference>
<dbReference type="SUPFAM" id="SSF103473">
    <property type="entry name" value="MFS general substrate transporter"/>
    <property type="match status" value="1"/>
</dbReference>
<proteinExistence type="predicted"/>
<keyword evidence="3 6" id="KW-0812">Transmembrane</keyword>
<accession>A0A0D1XSK3</accession>
<dbReference type="Proteomes" id="UP000037269">
    <property type="component" value="Unassembled WGS sequence"/>
</dbReference>
<dbReference type="AlphaFoldDB" id="A0A0D1XSK3"/>
<evidence type="ECO:0000256" key="5">
    <source>
        <dbReference type="ARBA" id="ARBA00023136"/>
    </source>
</evidence>
<dbReference type="RefSeq" id="WP_043065240.1">
    <property type="nucleotide sequence ID" value="NZ_BJOA01000072.1"/>
</dbReference>
<sequence length="407" mass="44256">MEKNKKPVVVISIATALCLLGDSMLYIVLPIYWREAGLLSLWEVGIILSVNRFVRLPLNPLVGWFYQRISLRTGLFLAVGLGSLTTIGYGFAQGLVAWVVLRALWGAAWSLLRIGGLYAVAQCADKGNRGEMMGLYNGLYRLGSLVGMLMGGVLVALLHLKGVSVLFGCMSLFGIPLLLHYFIDFTSGAHRTEKAAKSGGSVWRNNRMLLVLFSGFFVSLVFQGVLTSTLSYIIQKHGQEISLLGIVLAASAWSGVLQAVRWTWEPFLGVQFGRLSDGTRGRIPLYGVSLLVSAIGLVLLPLALPFALWIGIALFVQMGATSLTTITDALATDEARYLPTASTLALYSLAQDFGAAMGPIAGYLFIEWGDTLHVLYIISAVVFLGMAWCWRRAARKDSVQKHDAVSV</sequence>
<dbReference type="GeneID" id="42306798"/>
<dbReference type="Pfam" id="PF07690">
    <property type="entry name" value="MFS_1"/>
    <property type="match status" value="1"/>
</dbReference>
<evidence type="ECO:0000256" key="2">
    <source>
        <dbReference type="ARBA" id="ARBA00022448"/>
    </source>
</evidence>
<dbReference type="InterPro" id="IPR050930">
    <property type="entry name" value="MFS_Vesicular_Transporter"/>
</dbReference>
<gene>
    <name evidence="8" type="ORF">AF333_16640</name>
    <name evidence="9" type="ORF">SAMN04487909_12130</name>
</gene>
<evidence type="ECO:0000313" key="11">
    <source>
        <dbReference type="Proteomes" id="UP000182836"/>
    </source>
</evidence>
<dbReference type="EMBL" id="FNED01000021">
    <property type="protein sequence ID" value="SDJ57396.1"/>
    <property type="molecule type" value="Genomic_DNA"/>
</dbReference>
<evidence type="ECO:0000256" key="6">
    <source>
        <dbReference type="SAM" id="Phobius"/>
    </source>
</evidence>
<dbReference type="Gene3D" id="1.20.1250.20">
    <property type="entry name" value="MFS general substrate transporter like domains"/>
    <property type="match status" value="1"/>
</dbReference>
<feature type="transmembrane region" description="Helical" evidence="6">
    <location>
        <begin position="7"/>
        <end position="33"/>
    </location>
</feature>
<dbReference type="OrthoDB" id="5338069at2"/>
<evidence type="ECO:0000256" key="3">
    <source>
        <dbReference type="ARBA" id="ARBA00022692"/>
    </source>
</evidence>
<feature type="transmembrane region" description="Helical" evidence="6">
    <location>
        <begin position="208"/>
        <end position="235"/>
    </location>
</feature>
<reference evidence="9 11" key="2">
    <citation type="submission" date="2016-10" db="EMBL/GenBank/DDBJ databases">
        <authorList>
            <person name="de Groot N.N."/>
        </authorList>
    </citation>
    <scope>NUCLEOTIDE SEQUENCE [LARGE SCALE GENOMIC DNA]</scope>
    <source>
        <strain evidence="9 11">DSM 2895</strain>
    </source>
</reference>
<protein>
    <submittedName>
        <fullName evidence="9">Predicted arabinose efflux permease, MFS family</fullName>
    </submittedName>
</protein>
<evidence type="ECO:0000313" key="9">
    <source>
        <dbReference type="EMBL" id="SDJ57396.1"/>
    </source>
</evidence>
<keyword evidence="5 6" id="KW-0472">Membrane</keyword>
<feature type="transmembrane region" description="Helical" evidence="6">
    <location>
        <begin position="70"/>
        <end position="89"/>
    </location>
</feature>
<evidence type="ECO:0000256" key="4">
    <source>
        <dbReference type="ARBA" id="ARBA00022989"/>
    </source>
</evidence>
<dbReference type="InterPro" id="IPR020846">
    <property type="entry name" value="MFS_dom"/>
</dbReference>
<dbReference type="Proteomes" id="UP000182836">
    <property type="component" value="Unassembled WGS sequence"/>
</dbReference>
<evidence type="ECO:0000256" key="1">
    <source>
        <dbReference type="ARBA" id="ARBA00004651"/>
    </source>
</evidence>
<dbReference type="STRING" id="47500.AF333_16640"/>
<keyword evidence="2" id="KW-0813">Transport</keyword>
<evidence type="ECO:0000259" key="7">
    <source>
        <dbReference type="PROSITE" id="PS50850"/>
    </source>
</evidence>
<evidence type="ECO:0000313" key="10">
    <source>
        <dbReference type="Proteomes" id="UP000037269"/>
    </source>
</evidence>
<dbReference type="GO" id="GO:0022857">
    <property type="term" value="F:transmembrane transporter activity"/>
    <property type="evidence" value="ECO:0007669"/>
    <property type="project" value="InterPro"/>
</dbReference>
<feature type="transmembrane region" description="Helical" evidence="6">
    <location>
        <begin position="95"/>
        <end position="118"/>
    </location>
</feature>
<feature type="transmembrane region" description="Helical" evidence="6">
    <location>
        <begin position="344"/>
        <end position="366"/>
    </location>
</feature>
<dbReference type="PANTHER" id="PTHR23506">
    <property type="entry name" value="GH10249P"/>
    <property type="match status" value="1"/>
</dbReference>
<dbReference type="InterPro" id="IPR036259">
    <property type="entry name" value="MFS_trans_sf"/>
</dbReference>
<keyword evidence="10" id="KW-1185">Reference proteome</keyword>
<dbReference type="GO" id="GO:0005886">
    <property type="term" value="C:plasma membrane"/>
    <property type="evidence" value="ECO:0007669"/>
    <property type="project" value="UniProtKB-SubCell"/>
</dbReference>
<dbReference type="InterPro" id="IPR011701">
    <property type="entry name" value="MFS"/>
</dbReference>
<dbReference type="EMBL" id="LGUG01000004">
    <property type="protein sequence ID" value="KON96864.1"/>
    <property type="molecule type" value="Genomic_DNA"/>
</dbReference>
<dbReference type="PANTHER" id="PTHR23506:SF23">
    <property type="entry name" value="GH10249P"/>
    <property type="match status" value="1"/>
</dbReference>
<feature type="transmembrane region" description="Helical" evidence="6">
    <location>
        <begin position="241"/>
        <end position="262"/>
    </location>
</feature>
<feature type="transmembrane region" description="Helical" evidence="6">
    <location>
        <begin position="139"/>
        <end position="159"/>
    </location>
</feature>